<keyword evidence="2" id="KW-1133">Transmembrane helix</keyword>
<feature type="domain" description="EamA" evidence="3">
    <location>
        <begin position="17"/>
        <end position="146"/>
    </location>
</feature>
<feature type="transmembrane region" description="Helical" evidence="2">
    <location>
        <begin position="188"/>
        <end position="210"/>
    </location>
</feature>
<comment type="caution">
    <text evidence="4">The sequence shown here is derived from an EMBL/GenBank/DDBJ whole genome shotgun (WGS) entry which is preliminary data.</text>
</comment>
<dbReference type="InterPro" id="IPR052756">
    <property type="entry name" value="Alkyne_AA_exporter"/>
</dbReference>
<organism evidence="4 5">
    <name type="scientific">Streptomyces katrae</name>
    <dbReference type="NCBI Taxonomy" id="68223"/>
    <lineage>
        <taxon>Bacteria</taxon>
        <taxon>Bacillati</taxon>
        <taxon>Actinomycetota</taxon>
        <taxon>Actinomycetes</taxon>
        <taxon>Kitasatosporales</taxon>
        <taxon>Streptomycetaceae</taxon>
        <taxon>Streptomyces</taxon>
    </lineage>
</organism>
<evidence type="ECO:0000256" key="2">
    <source>
        <dbReference type="SAM" id="Phobius"/>
    </source>
</evidence>
<proteinExistence type="inferred from homology"/>
<dbReference type="InterPro" id="IPR037185">
    <property type="entry name" value="EmrE-like"/>
</dbReference>
<evidence type="ECO:0000313" key="4">
    <source>
        <dbReference type="EMBL" id="MDK9495444.1"/>
    </source>
</evidence>
<keyword evidence="5" id="KW-1185">Reference proteome</keyword>
<feature type="transmembrane region" description="Helical" evidence="2">
    <location>
        <begin position="76"/>
        <end position="96"/>
    </location>
</feature>
<dbReference type="Pfam" id="PF00892">
    <property type="entry name" value="EamA"/>
    <property type="match status" value="2"/>
</dbReference>
<feature type="transmembrane region" description="Helical" evidence="2">
    <location>
        <begin position="102"/>
        <end position="124"/>
    </location>
</feature>
<dbReference type="Proteomes" id="UP001223390">
    <property type="component" value="Unassembled WGS sequence"/>
</dbReference>
<dbReference type="InterPro" id="IPR000620">
    <property type="entry name" value="EamA_dom"/>
</dbReference>
<dbReference type="SUPFAM" id="SSF103481">
    <property type="entry name" value="Multidrug resistance efflux transporter EmrE"/>
    <property type="match status" value="2"/>
</dbReference>
<accession>A0ABT7GPC3</accession>
<keyword evidence="2" id="KW-0812">Transmembrane</keyword>
<gene>
    <name evidence="4" type="ORF">QEZ40_006093</name>
</gene>
<keyword evidence="2" id="KW-0472">Membrane</keyword>
<dbReference type="RefSeq" id="WP_285341049.1">
    <property type="nucleotide sequence ID" value="NZ_JASITI010000006.1"/>
</dbReference>
<evidence type="ECO:0000256" key="1">
    <source>
        <dbReference type="ARBA" id="ARBA00007362"/>
    </source>
</evidence>
<dbReference type="PANTHER" id="PTHR12715">
    <property type="entry name" value="TRANSPORTER, DRUG/METABOLITE EXPORTER FAMILY"/>
    <property type="match status" value="1"/>
</dbReference>
<dbReference type="EMBL" id="JASITI010000006">
    <property type="protein sequence ID" value="MDK9495444.1"/>
    <property type="molecule type" value="Genomic_DNA"/>
</dbReference>
<feature type="transmembrane region" description="Helical" evidence="2">
    <location>
        <begin position="276"/>
        <end position="292"/>
    </location>
</feature>
<protein>
    <submittedName>
        <fullName evidence="4">DMT family transporter</fullName>
    </submittedName>
</protein>
<reference evidence="4 5" key="1">
    <citation type="submission" date="2023-05" db="EMBL/GenBank/DDBJ databases">
        <title>Sequencing and Assembly of Streptomyces sp. NP73.</title>
        <authorList>
            <person name="Konwar A.N."/>
            <person name="Saikia K."/>
            <person name="Thakur D."/>
        </authorList>
    </citation>
    <scope>NUCLEOTIDE SEQUENCE [LARGE SCALE GENOMIC DNA]</scope>
    <source>
        <strain evidence="4 5">NP73</strain>
    </source>
</reference>
<comment type="similarity">
    <text evidence="1">Belongs to the EamA transporter family.</text>
</comment>
<feature type="transmembrane region" description="Helical" evidence="2">
    <location>
        <begin position="16"/>
        <end position="38"/>
    </location>
</feature>
<feature type="transmembrane region" description="Helical" evidence="2">
    <location>
        <begin position="156"/>
        <end position="176"/>
    </location>
</feature>
<dbReference type="PANTHER" id="PTHR12715:SF4">
    <property type="entry name" value="EAMA DOMAIN-CONTAINING PROTEIN"/>
    <property type="match status" value="1"/>
</dbReference>
<feature type="transmembrane region" description="Helical" evidence="2">
    <location>
        <begin position="253"/>
        <end position="270"/>
    </location>
</feature>
<feature type="transmembrane region" description="Helical" evidence="2">
    <location>
        <begin position="44"/>
        <end position="64"/>
    </location>
</feature>
<feature type="domain" description="EamA" evidence="3">
    <location>
        <begin position="159"/>
        <end position="292"/>
    </location>
</feature>
<sequence length="307" mass="31417">MDQTAGASRTSLDQRALAAAAVTVVMWASAFVSIRASAEHFGPGALALGRLLTASLALGAVLLVKRTPLPPRQAWPGILASGVLWFGLYMVALNWGEQGVDAGTAAMVVNIGPIVIALLSGWMLKEGFPPMLLVGMGVSFAGAVVVGMSTSEGGTSSLTGVLLCLVAALAYGAGVVSQKPALQYANPLQVTTYGCFVGTVCTLPFAGQLLHQLPQAPLSATLNMVYLGLFPTALAFTTWTYALSKTTAGKMGATTYAVPAVVIVIAWALLDEVPGPLTLLGGAICLAGVAVSRRGPRPTPRPTAALK</sequence>
<evidence type="ECO:0000313" key="5">
    <source>
        <dbReference type="Proteomes" id="UP001223390"/>
    </source>
</evidence>
<feature type="transmembrane region" description="Helical" evidence="2">
    <location>
        <begin position="222"/>
        <end position="241"/>
    </location>
</feature>
<evidence type="ECO:0000259" key="3">
    <source>
        <dbReference type="Pfam" id="PF00892"/>
    </source>
</evidence>
<name>A0ABT7GPC3_9ACTN</name>